<proteinExistence type="predicted"/>
<name>A0A8H4A7H1_GIGMA</name>
<evidence type="ECO:0000313" key="3">
    <source>
        <dbReference type="Proteomes" id="UP000439903"/>
    </source>
</evidence>
<dbReference type="EMBL" id="WTPW01001428">
    <property type="protein sequence ID" value="KAF0436588.1"/>
    <property type="molecule type" value="Genomic_DNA"/>
</dbReference>
<dbReference type="OrthoDB" id="2443751at2759"/>
<sequence length="168" mass="19345">MSNSSSQSQELVNPTPNSSISYKPTKKKRPISNLNQSLLKPFKSPLTNNKKMRQEQTMQSKETLVQKSREAQVQESREVQVQKTSEAQVHEAREAQVREVREAQAQNQMSRNNQQTQVIEHHEDEQALMPISSKERRALRPITNNIIIQIPDTEKSININLKVSFNNQ</sequence>
<keyword evidence="3" id="KW-1185">Reference proteome</keyword>
<evidence type="ECO:0000313" key="2">
    <source>
        <dbReference type="EMBL" id="KAF0436588.1"/>
    </source>
</evidence>
<accession>A0A8H4A7H1</accession>
<feature type="region of interest" description="Disordered" evidence="1">
    <location>
        <begin position="1"/>
        <end position="63"/>
    </location>
</feature>
<dbReference type="AlphaFoldDB" id="A0A8H4A7H1"/>
<feature type="compositionally biased region" description="Polar residues" evidence="1">
    <location>
        <begin position="45"/>
        <end position="63"/>
    </location>
</feature>
<dbReference type="Proteomes" id="UP000439903">
    <property type="component" value="Unassembled WGS sequence"/>
</dbReference>
<evidence type="ECO:0000256" key="1">
    <source>
        <dbReference type="SAM" id="MobiDB-lite"/>
    </source>
</evidence>
<gene>
    <name evidence="2" type="ORF">F8M41_004661</name>
</gene>
<protein>
    <submittedName>
        <fullName evidence="2">Uncharacterized protein</fullName>
    </submittedName>
</protein>
<organism evidence="2 3">
    <name type="scientific">Gigaspora margarita</name>
    <dbReference type="NCBI Taxonomy" id="4874"/>
    <lineage>
        <taxon>Eukaryota</taxon>
        <taxon>Fungi</taxon>
        <taxon>Fungi incertae sedis</taxon>
        <taxon>Mucoromycota</taxon>
        <taxon>Glomeromycotina</taxon>
        <taxon>Glomeromycetes</taxon>
        <taxon>Diversisporales</taxon>
        <taxon>Gigasporaceae</taxon>
        <taxon>Gigaspora</taxon>
    </lineage>
</organism>
<feature type="compositionally biased region" description="Polar residues" evidence="1">
    <location>
        <begin position="1"/>
        <end position="22"/>
    </location>
</feature>
<reference evidence="2 3" key="1">
    <citation type="journal article" date="2019" name="Environ. Microbiol.">
        <title>At the nexus of three kingdoms: the genome of the mycorrhizal fungus Gigaspora margarita provides insights into plant, endobacterial and fungal interactions.</title>
        <authorList>
            <person name="Venice F."/>
            <person name="Ghignone S."/>
            <person name="Salvioli di Fossalunga A."/>
            <person name="Amselem J."/>
            <person name="Novero M."/>
            <person name="Xianan X."/>
            <person name="Sedzielewska Toro K."/>
            <person name="Morin E."/>
            <person name="Lipzen A."/>
            <person name="Grigoriev I.V."/>
            <person name="Henrissat B."/>
            <person name="Martin F.M."/>
            <person name="Bonfante P."/>
        </authorList>
    </citation>
    <scope>NUCLEOTIDE SEQUENCE [LARGE SCALE GENOMIC DNA]</scope>
    <source>
        <strain evidence="2 3">BEG34</strain>
    </source>
</reference>
<comment type="caution">
    <text evidence="2">The sequence shown here is derived from an EMBL/GenBank/DDBJ whole genome shotgun (WGS) entry which is preliminary data.</text>
</comment>